<dbReference type="Proteomes" id="UP000247523">
    <property type="component" value="Unassembled WGS sequence"/>
</dbReference>
<feature type="transmembrane region" description="Helical" evidence="1">
    <location>
        <begin position="15"/>
        <end position="34"/>
    </location>
</feature>
<keyword evidence="1" id="KW-0472">Membrane</keyword>
<evidence type="ECO:0000313" key="3">
    <source>
        <dbReference type="Proteomes" id="UP000247523"/>
    </source>
</evidence>
<accession>A0A318ESD4</accession>
<protein>
    <submittedName>
        <fullName evidence="2">Uncharacterized protein</fullName>
    </submittedName>
</protein>
<feature type="transmembrane region" description="Helical" evidence="1">
    <location>
        <begin position="41"/>
        <end position="60"/>
    </location>
</feature>
<proteinExistence type="predicted"/>
<evidence type="ECO:0000313" key="2">
    <source>
        <dbReference type="EMBL" id="PXV91477.1"/>
    </source>
</evidence>
<keyword evidence="1" id="KW-0812">Transmembrane</keyword>
<organism evidence="2 3">
    <name type="scientific">Lachnotalea glycerini</name>
    <dbReference type="NCBI Taxonomy" id="1763509"/>
    <lineage>
        <taxon>Bacteria</taxon>
        <taxon>Bacillati</taxon>
        <taxon>Bacillota</taxon>
        <taxon>Clostridia</taxon>
        <taxon>Lachnospirales</taxon>
        <taxon>Lachnospiraceae</taxon>
        <taxon>Lachnotalea</taxon>
    </lineage>
</organism>
<feature type="transmembrane region" description="Helical" evidence="1">
    <location>
        <begin position="72"/>
        <end position="92"/>
    </location>
</feature>
<dbReference type="EMBL" id="QICS01000003">
    <property type="protein sequence ID" value="PXV91477.1"/>
    <property type="molecule type" value="Genomic_DNA"/>
</dbReference>
<evidence type="ECO:0000256" key="1">
    <source>
        <dbReference type="SAM" id="Phobius"/>
    </source>
</evidence>
<dbReference type="RefSeq" id="WP_110290713.1">
    <property type="nucleotide sequence ID" value="NZ_QICS01000003.1"/>
</dbReference>
<keyword evidence="1" id="KW-1133">Transmembrane helix</keyword>
<sequence length="257" mass="29026">MQEFISNIQTSYESYQSIGKIILLLTGILGLLAVKSTQRIRVIVIYTAIGSLVVLNPFLISREIQLLGEKHFYRLGMILLIPILSAYCISVLYKKLTDKNQRMIAIIGSIILVAASGKLVYTSDSFYRADNPDKVYNLAVDLADCVTGKEQTPTVAISEVQGVFIRQYNPNIRLILAPTITENWAEAEDENTRLMRAMLEVEVPDMKELTLLADKLGCDYLILLEHQTKQDNPANYGFQYIETFEKFVVYENNLGAE</sequence>
<gene>
    <name evidence="2" type="ORF">C8E03_10333</name>
</gene>
<dbReference type="AlphaFoldDB" id="A0A318ESD4"/>
<name>A0A318ESD4_9FIRM</name>
<comment type="caution">
    <text evidence="2">The sequence shown here is derived from an EMBL/GenBank/DDBJ whole genome shotgun (WGS) entry which is preliminary data.</text>
</comment>
<reference evidence="2 3" key="1">
    <citation type="submission" date="2018-05" db="EMBL/GenBank/DDBJ databases">
        <title>Genomic Encyclopedia of Type Strains, Phase IV (KMG-IV): sequencing the most valuable type-strain genomes for metagenomic binning, comparative biology and taxonomic classification.</title>
        <authorList>
            <person name="Goeker M."/>
        </authorList>
    </citation>
    <scope>NUCLEOTIDE SEQUENCE [LARGE SCALE GENOMIC DNA]</scope>
    <source>
        <strain evidence="2 3">DSM 28816</strain>
    </source>
</reference>